<sequence length="124" mass="14426">MKNELKHIIELEKKLHASINRQNMDFLIGILHADFFEFCRSGVSTDKADTLASLVEELPKQIYSENYTADYLNENTVLLTYLSFEFKNNAKIKQTNRSSIWLKNSANQWQLRFHQGTAKKSPSK</sequence>
<dbReference type="SUPFAM" id="SSF54427">
    <property type="entry name" value="NTF2-like"/>
    <property type="match status" value="1"/>
</dbReference>
<gene>
    <name evidence="2" type="ORF">M998_2893</name>
</gene>
<dbReference type="Pfam" id="PF14534">
    <property type="entry name" value="DUF4440"/>
    <property type="match status" value="1"/>
</dbReference>
<dbReference type="RefSeq" id="WP_068909473.1">
    <property type="nucleotide sequence ID" value="NZ_LXEW01000040.1"/>
</dbReference>
<reference evidence="2 3" key="1">
    <citation type="submission" date="2016-04" db="EMBL/GenBank/DDBJ databases">
        <title>ATOL: Assembling a taxonomically balanced genome-scale reconstruction of the evolutionary history of the Enterobacteriaceae.</title>
        <authorList>
            <person name="Plunkett G.III."/>
            <person name="Neeno-Eckwall E.C."/>
            <person name="Glasner J.D."/>
            <person name="Perna N.T."/>
        </authorList>
    </citation>
    <scope>NUCLEOTIDE SEQUENCE [LARGE SCALE GENOMIC DNA]</scope>
    <source>
        <strain evidence="2 3">ATCC 35613</strain>
    </source>
</reference>
<organism evidence="2 3">
    <name type="scientific">Providencia heimbachae ATCC 35613</name>
    <dbReference type="NCBI Taxonomy" id="1354272"/>
    <lineage>
        <taxon>Bacteria</taxon>
        <taxon>Pseudomonadati</taxon>
        <taxon>Pseudomonadota</taxon>
        <taxon>Gammaproteobacteria</taxon>
        <taxon>Enterobacterales</taxon>
        <taxon>Morganellaceae</taxon>
        <taxon>Providencia</taxon>
    </lineage>
</organism>
<dbReference type="InterPro" id="IPR027843">
    <property type="entry name" value="DUF4440"/>
</dbReference>
<dbReference type="EMBL" id="LXEW01000040">
    <property type="protein sequence ID" value="OAT49728.1"/>
    <property type="molecule type" value="Genomic_DNA"/>
</dbReference>
<feature type="domain" description="DUF4440" evidence="1">
    <location>
        <begin position="8"/>
        <end position="111"/>
    </location>
</feature>
<evidence type="ECO:0000313" key="2">
    <source>
        <dbReference type="EMBL" id="OAT49728.1"/>
    </source>
</evidence>
<dbReference type="AlphaFoldDB" id="A0A1B7JP83"/>
<evidence type="ECO:0000259" key="1">
    <source>
        <dbReference type="Pfam" id="PF14534"/>
    </source>
</evidence>
<comment type="caution">
    <text evidence="2">The sequence shown here is derived from an EMBL/GenBank/DDBJ whole genome shotgun (WGS) entry which is preliminary data.</text>
</comment>
<keyword evidence="3" id="KW-1185">Reference proteome</keyword>
<name>A0A1B7JP83_9GAMM</name>
<dbReference type="InterPro" id="IPR032710">
    <property type="entry name" value="NTF2-like_dom_sf"/>
</dbReference>
<dbReference type="PATRIC" id="fig|1354272.4.peg.2954"/>
<evidence type="ECO:0000313" key="3">
    <source>
        <dbReference type="Proteomes" id="UP000078224"/>
    </source>
</evidence>
<dbReference type="Proteomes" id="UP000078224">
    <property type="component" value="Unassembled WGS sequence"/>
</dbReference>
<accession>A0A1B7JP83</accession>
<dbReference type="OrthoDB" id="121974at2"/>
<proteinExistence type="predicted"/>
<dbReference type="Gene3D" id="3.10.450.50">
    <property type="match status" value="1"/>
</dbReference>
<protein>
    <recommendedName>
        <fullName evidence="1">DUF4440 domain-containing protein</fullName>
    </recommendedName>
</protein>